<dbReference type="InterPro" id="IPR001789">
    <property type="entry name" value="Sig_transdc_resp-reg_receiver"/>
</dbReference>
<dbReference type="SMART" id="SM00448">
    <property type="entry name" value="REC"/>
    <property type="match status" value="1"/>
</dbReference>
<evidence type="ECO:0000256" key="5">
    <source>
        <dbReference type="ARBA" id="ARBA00023163"/>
    </source>
</evidence>
<feature type="domain" description="Response regulatory" evidence="8">
    <location>
        <begin position="5"/>
        <end position="119"/>
    </location>
</feature>
<dbReference type="PROSITE" id="PS50110">
    <property type="entry name" value="RESPONSE_REGULATORY"/>
    <property type="match status" value="1"/>
</dbReference>
<dbReference type="PANTHER" id="PTHR32071:SF57">
    <property type="entry name" value="C4-DICARBOXYLATE TRANSPORT TRANSCRIPTIONAL REGULATORY PROTEIN DCTD"/>
    <property type="match status" value="1"/>
</dbReference>
<evidence type="ECO:0000313" key="9">
    <source>
        <dbReference type="EMBL" id="MFC3181132.1"/>
    </source>
</evidence>
<dbReference type="Gene3D" id="1.10.8.60">
    <property type="match status" value="1"/>
</dbReference>
<keyword evidence="1" id="KW-0547">Nucleotide-binding</keyword>
<dbReference type="RefSeq" id="WP_380072742.1">
    <property type="nucleotide sequence ID" value="NZ_JBHRTO010000001.1"/>
</dbReference>
<evidence type="ECO:0000259" key="7">
    <source>
        <dbReference type="PROSITE" id="PS50045"/>
    </source>
</evidence>
<dbReference type="InterPro" id="IPR058031">
    <property type="entry name" value="AAA_lid_NorR"/>
</dbReference>
<evidence type="ECO:0000256" key="6">
    <source>
        <dbReference type="PROSITE-ProRule" id="PRU00169"/>
    </source>
</evidence>
<dbReference type="Gene3D" id="3.40.50.2300">
    <property type="match status" value="1"/>
</dbReference>
<evidence type="ECO:0000313" key="10">
    <source>
        <dbReference type="Proteomes" id="UP001595547"/>
    </source>
</evidence>
<keyword evidence="6" id="KW-0597">Phosphoprotein</keyword>
<dbReference type="Gene3D" id="3.40.50.300">
    <property type="entry name" value="P-loop containing nucleotide triphosphate hydrolases"/>
    <property type="match status" value="1"/>
</dbReference>
<dbReference type="SUPFAM" id="SSF52540">
    <property type="entry name" value="P-loop containing nucleoside triphosphate hydrolases"/>
    <property type="match status" value="1"/>
</dbReference>
<dbReference type="Pfam" id="PF02954">
    <property type="entry name" value="HTH_8"/>
    <property type="match status" value="1"/>
</dbReference>
<evidence type="ECO:0000256" key="2">
    <source>
        <dbReference type="ARBA" id="ARBA00022840"/>
    </source>
</evidence>
<dbReference type="Pfam" id="PF00158">
    <property type="entry name" value="Sigma54_activat"/>
    <property type="match status" value="1"/>
</dbReference>
<gene>
    <name evidence="9" type="ORF">ACFOGH_09050</name>
</gene>
<dbReference type="CDD" id="cd00009">
    <property type="entry name" value="AAA"/>
    <property type="match status" value="1"/>
</dbReference>
<dbReference type="SUPFAM" id="SSF46689">
    <property type="entry name" value="Homeodomain-like"/>
    <property type="match status" value="1"/>
</dbReference>
<dbReference type="Pfam" id="PF00072">
    <property type="entry name" value="Response_reg"/>
    <property type="match status" value="1"/>
</dbReference>
<dbReference type="SUPFAM" id="SSF52172">
    <property type="entry name" value="CheY-like"/>
    <property type="match status" value="1"/>
</dbReference>
<dbReference type="InterPro" id="IPR027417">
    <property type="entry name" value="P-loop_NTPase"/>
</dbReference>
<dbReference type="Proteomes" id="UP001595547">
    <property type="component" value="Unassembled WGS sequence"/>
</dbReference>
<keyword evidence="5" id="KW-0804">Transcription</keyword>
<dbReference type="PROSITE" id="PS50045">
    <property type="entry name" value="SIGMA54_INTERACT_4"/>
    <property type="match status" value="1"/>
</dbReference>
<evidence type="ECO:0000256" key="4">
    <source>
        <dbReference type="ARBA" id="ARBA00023015"/>
    </source>
</evidence>
<reference evidence="10" key="1">
    <citation type="journal article" date="2019" name="Int. J. Syst. Evol. Microbiol.">
        <title>The Global Catalogue of Microorganisms (GCM) 10K type strain sequencing project: providing services to taxonomists for standard genome sequencing and annotation.</title>
        <authorList>
            <consortium name="The Broad Institute Genomics Platform"/>
            <consortium name="The Broad Institute Genome Sequencing Center for Infectious Disease"/>
            <person name="Wu L."/>
            <person name="Ma J."/>
        </authorList>
    </citation>
    <scope>NUCLEOTIDE SEQUENCE [LARGE SCALE GENOMIC DNA]</scope>
    <source>
        <strain evidence="10">KCTC 52039</strain>
    </source>
</reference>
<dbReference type="InterPro" id="IPR009057">
    <property type="entry name" value="Homeodomain-like_sf"/>
</dbReference>
<dbReference type="PANTHER" id="PTHR32071">
    <property type="entry name" value="TRANSCRIPTIONAL REGULATORY PROTEIN"/>
    <property type="match status" value="1"/>
</dbReference>
<evidence type="ECO:0000259" key="8">
    <source>
        <dbReference type="PROSITE" id="PS50110"/>
    </source>
</evidence>
<keyword evidence="4" id="KW-0805">Transcription regulation</keyword>
<evidence type="ECO:0000256" key="1">
    <source>
        <dbReference type="ARBA" id="ARBA00022741"/>
    </source>
</evidence>
<dbReference type="InterPro" id="IPR002197">
    <property type="entry name" value="HTH_Fis"/>
</dbReference>
<feature type="domain" description="Sigma-54 factor interaction" evidence="7">
    <location>
        <begin position="144"/>
        <end position="374"/>
    </location>
</feature>
<organism evidence="9 10">
    <name type="scientific">Cypionkella sinensis</name>
    <dbReference type="NCBI Taxonomy" id="1756043"/>
    <lineage>
        <taxon>Bacteria</taxon>
        <taxon>Pseudomonadati</taxon>
        <taxon>Pseudomonadota</taxon>
        <taxon>Alphaproteobacteria</taxon>
        <taxon>Rhodobacterales</taxon>
        <taxon>Paracoccaceae</taxon>
        <taxon>Cypionkella</taxon>
    </lineage>
</organism>
<keyword evidence="2" id="KW-0067">ATP-binding</keyword>
<protein>
    <submittedName>
        <fullName evidence="9">Sigma-54-dependent transcriptional regulator</fullName>
    </submittedName>
</protein>
<dbReference type="Pfam" id="PF25601">
    <property type="entry name" value="AAA_lid_14"/>
    <property type="match status" value="1"/>
</dbReference>
<evidence type="ECO:0000256" key="3">
    <source>
        <dbReference type="ARBA" id="ARBA00023012"/>
    </source>
</evidence>
<dbReference type="InterPro" id="IPR002078">
    <property type="entry name" value="Sigma_54_int"/>
</dbReference>
<proteinExistence type="predicted"/>
<name>A0ABV7J2Z3_9RHOB</name>
<dbReference type="InterPro" id="IPR011006">
    <property type="entry name" value="CheY-like_superfamily"/>
</dbReference>
<feature type="modified residue" description="4-aspartylphosphate" evidence="6">
    <location>
        <position position="54"/>
    </location>
</feature>
<dbReference type="InterPro" id="IPR003593">
    <property type="entry name" value="AAA+_ATPase"/>
</dbReference>
<sequence>MTPPLVRLVDDDTDLLEATTQSLRIAGFQPEAFSSGAAALQGLDADYPGVVLSDIRMPGMDGFEVFRRIRSMDAELPVILLTGHGDVAMAVAAIREGAWDFLTKPVGLDALTAALRRAAQARALVLENRALRADRQVPVVAGQLLGDSVAMEHLRETVARLAEAGVDALITGPSGAGKTLLARAIHREGPRHARAFVHVACDTLDAARFDLDFFGAEAGQPGAPRHARLVGRLEKAHRGTLFLDRIEALSLPQQARILHVIEAREVWAAGAAAARGLDLHVLAASQADLGAMVAAGAFLPDLYYRLSGVTLHVPSLKERRGDIAGLFRHFLLSACARLNLSVPQITPLVQARLATHDWPGNARELMQFAESVALGLPVLGEAMGEDAPGLAEMMARYEAGIIQEALRMSGGNVTAAMARLRLPRKTFYDKVNRLGIRPEAFRKREG</sequence>
<keyword evidence="10" id="KW-1185">Reference proteome</keyword>
<accession>A0ABV7J2Z3</accession>
<dbReference type="EMBL" id="JBHRTO010000001">
    <property type="protein sequence ID" value="MFC3181132.1"/>
    <property type="molecule type" value="Genomic_DNA"/>
</dbReference>
<dbReference type="SMART" id="SM00382">
    <property type="entry name" value="AAA"/>
    <property type="match status" value="1"/>
</dbReference>
<comment type="caution">
    <text evidence="9">The sequence shown here is derived from an EMBL/GenBank/DDBJ whole genome shotgun (WGS) entry which is preliminary data.</text>
</comment>
<dbReference type="Gene3D" id="1.10.10.60">
    <property type="entry name" value="Homeodomain-like"/>
    <property type="match status" value="1"/>
</dbReference>
<keyword evidence="3" id="KW-0902">Two-component regulatory system</keyword>